<reference evidence="1" key="1">
    <citation type="journal article" date="2011" name="Nat. Biotechnol.">
        <title>Genome sequencing and comparison of two nonhuman primate animal models, the cynomolgus and Chinese rhesus macaques.</title>
        <authorList>
            <person name="Yan G."/>
            <person name="Zhang G."/>
            <person name="Fang X."/>
            <person name="Zhang Y."/>
            <person name="Li C."/>
            <person name="Ling F."/>
            <person name="Cooper D.N."/>
            <person name="Li Q."/>
            <person name="Li Y."/>
            <person name="van Gool A.J."/>
            <person name="Du H."/>
            <person name="Chen J."/>
            <person name="Chen R."/>
            <person name="Zhang P."/>
            <person name="Huang Z."/>
            <person name="Thompson J.R."/>
            <person name="Meng Y."/>
            <person name="Bai Y."/>
            <person name="Wang J."/>
            <person name="Zhuo M."/>
            <person name="Wang T."/>
            <person name="Huang Y."/>
            <person name="Wei L."/>
            <person name="Li J."/>
            <person name="Wang Z."/>
            <person name="Hu H."/>
            <person name="Yang P."/>
            <person name="Le L."/>
            <person name="Stenson P.D."/>
            <person name="Li B."/>
            <person name="Liu X."/>
            <person name="Ball E.V."/>
            <person name="An N."/>
            <person name="Huang Q."/>
            <person name="Zhang Y."/>
            <person name="Fan W."/>
            <person name="Zhang X."/>
            <person name="Li Y."/>
            <person name="Wang W."/>
            <person name="Katze M.G."/>
            <person name="Su B."/>
            <person name="Nielsen R."/>
            <person name="Yang H."/>
            <person name="Wang J."/>
            <person name="Wang X."/>
            <person name="Wang J."/>
        </authorList>
    </citation>
    <scope>NUCLEOTIDE SEQUENCE [LARGE SCALE GENOMIC DNA]</scope>
    <source>
        <strain evidence="1">CR-5</strain>
    </source>
</reference>
<proteinExistence type="predicted"/>
<feature type="non-terminal residue" evidence="1">
    <location>
        <position position="1"/>
    </location>
</feature>
<dbReference type="EMBL" id="CM001258">
    <property type="protein sequence ID" value="EHH26575.1"/>
    <property type="molecule type" value="Genomic_DNA"/>
</dbReference>
<evidence type="ECO:0000313" key="1">
    <source>
        <dbReference type="EMBL" id="EHH26575.1"/>
    </source>
</evidence>
<feature type="non-terminal residue" evidence="1">
    <location>
        <position position="79"/>
    </location>
</feature>
<name>G7MUQ9_MACMU</name>
<accession>G7MUQ9</accession>
<gene>
    <name evidence="1" type="ORF">EGK_16584</name>
</gene>
<dbReference type="AlphaFoldDB" id="G7MUQ9"/>
<dbReference type="Proteomes" id="UP000013456">
    <property type="component" value="Chromosome 6"/>
</dbReference>
<sequence length="79" mass="8504">EHWLPALCSPLGTAIPPLAPTLTAKQERALAGWVILTTASDKFADGLIWATSHYKLASRNAWHNSRGQSFIAGPAHEQG</sequence>
<organism evidence="1">
    <name type="scientific">Macaca mulatta</name>
    <name type="common">Rhesus macaque</name>
    <dbReference type="NCBI Taxonomy" id="9544"/>
    <lineage>
        <taxon>Eukaryota</taxon>
        <taxon>Metazoa</taxon>
        <taxon>Chordata</taxon>
        <taxon>Craniata</taxon>
        <taxon>Vertebrata</taxon>
        <taxon>Euteleostomi</taxon>
        <taxon>Mammalia</taxon>
        <taxon>Eutheria</taxon>
        <taxon>Euarchontoglires</taxon>
        <taxon>Primates</taxon>
        <taxon>Haplorrhini</taxon>
        <taxon>Catarrhini</taxon>
        <taxon>Cercopithecidae</taxon>
        <taxon>Cercopithecinae</taxon>
        <taxon>Macaca</taxon>
    </lineage>
</organism>
<protein>
    <submittedName>
        <fullName evidence="1">Uncharacterized protein</fullName>
    </submittedName>
</protein>